<dbReference type="AlphaFoldDB" id="A0A224XPX3"/>
<reference evidence="1" key="1">
    <citation type="journal article" date="2018" name="PLoS Negl. Trop. Dis.">
        <title>An insight into the salivary gland and fat body transcriptome of Panstrongylus lignarius (Hemiptera: Heteroptera), the main vector of Chagas disease in Peru.</title>
        <authorList>
            <person name="Nevoa J.C."/>
            <person name="Mendes M.T."/>
            <person name="da Silva M.V."/>
            <person name="Soares S.C."/>
            <person name="Oliveira C.J.F."/>
            <person name="Ribeiro J.M.C."/>
        </authorList>
    </citation>
    <scope>NUCLEOTIDE SEQUENCE</scope>
</reference>
<proteinExistence type="predicted"/>
<name>A0A224XPX3_9HEMI</name>
<accession>A0A224XPX3</accession>
<sequence length="114" mass="12744">MLRELLDSRYKLVQFFSSSFLLFPLSSLYITVEVENDLVSSLFTDLCFFSNLSFNVFGSLSRSWVGSLRLSLEPRLGGMRCGLIAGKKNCFRGGVIPPLFIILSGLSDDLFGCR</sequence>
<evidence type="ECO:0000313" key="1">
    <source>
        <dbReference type="EMBL" id="JAW14545.1"/>
    </source>
</evidence>
<protein>
    <submittedName>
        <fullName evidence="1">Putative secreted protein</fullName>
    </submittedName>
</protein>
<dbReference type="EMBL" id="GFTR01001881">
    <property type="protein sequence ID" value="JAW14545.1"/>
    <property type="molecule type" value="Transcribed_RNA"/>
</dbReference>
<organism evidence="1">
    <name type="scientific">Panstrongylus lignarius</name>
    <dbReference type="NCBI Taxonomy" id="156445"/>
    <lineage>
        <taxon>Eukaryota</taxon>
        <taxon>Metazoa</taxon>
        <taxon>Ecdysozoa</taxon>
        <taxon>Arthropoda</taxon>
        <taxon>Hexapoda</taxon>
        <taxon>Insecta</taxon>
        <taxon>Pterygota</taxon>
        <taxon>Neoptera</taxon>
        <taxon>Paraneoptera</taxon>
        <taxon>Hemiptera</taxon>
        <taxon>Heteroptera</taxon>
        <taxon>Panheteroptera</taxon>
        <taxon>Cimicomorpha</taxon>
        <taxon>Reduviidae</taxon>
        <taxon>Triatominae</taxon>
        <taxon>Panstrongylus</taxon>
    </lineage>
</organism>